<dbReference type="AlphaFoldDB" id="A0A345UJK9"/>
<evidence type="ECO:0000313" key="2">
    <source>
        <dbReference type="Proteomes" id="UP000254808"/>
    </source>
</evidence>
<dbReference type="EMBL" id="CP027806">
    <property type="protein sequence ID" value="AXJ00661.1"/>
    <property type="molecule type" value="Genomic_DNA"/>
</dbReference>
<organism evidence="1 2">
    <name type="scientific">Cyclonatronum proteinivorum</name>
    <dbReference type="NCBI Taxonomy" id="1457365"/>
    <lineage>
        <taxon>Bacteria</taxon>
        <taxon>Pseudomonadati</taxon>
        <taxon>Balneolota</taxon>
        <taxon>Balneolia</taxon>
        <taxon>Balneolales</taxon>
        <taxon>Cyclonatronaceae</taxon>
        <taxon>Cyclonatronum</taxon>
    </lineage>
</organism>
<name>A0A345UJK9_9BACT</name>
<evidence type="ECO:0000313" key="1">
    <source>
        <dbReference type="EMBL" id="AXJ00661.1"/>
    </source>
</evidence>
<sequence length="165" mass="18388">MKVLLRSFFLITFLVLYAGVELADAQRWSLSRNTEIAPSGPVGISISVSNNPYLGMDFFLNERFSLSASAHYAGFFNEDNDAVSYRAGLRGYSAVTAGTQTYLGLQYIRDSFTDADDRDSIAPLIGFQQRMSPRFELFGELALQISLSDSFVSLDPTSVGMRYRF</sequence>
<evidence type="ECO:0008006" key="3">
    <source>
        <dbReference type="Google" id="ProtNLM"/>
    </source>
</evidence>
<dbReference type="KEGG" id="cprv:CYPRO_1405"/>
<reference evidence="1 2" key="1">
    <citation type="submission" date="2018-03" db="EMBL/GenBank/DDBJ databases">
        <title>Phenotypic and genomic properties of Cyclonatronum proteinivorum gen. nov., sp. nov., a haloalkaliphilic bacteroidete from soda lakes possessing Na+-translocating rhodopsin.</title>
        <authorList>
            <person name="Toshchakov S.V."/>
            <person name="Korzhenkov A."/>
            <person name="Samarov N.I."/>
            <person name="Kublanov I.V."/>
            <person name="Muntyan M.S."/>
            <person name="Sorokin D.Y."/>
        </authorList>
    </citation>
    <scope>NUCLEOTIDE SEQUENCE [LARGE SCALE GENOMIC DNA]</scope>
    <source>
        <strain evidence="1 2">Omega</strain>
    </source>
</reference>
<gene>
    <name evidence="1" type="ORF">CYPRO_1405</name>
</gene>
<proteinExistence type="predicted"/>
<protein>
    <recommendedName>
        <fullName evidence="3">Outer membrane protein beta-barrel domain-containing protein</fullName>
    </recommendedName>
</protein>
<keyword evidence="2" id="KW-1185">Reference proteome</keyword>
<accession>A0A345UJK9</accession>
<dbReference type="Proteomes" id="UP000254808">
    <property type="component" value="Chromosome"/>
</dbReference>
<dbReference type="RefSeq" id="WP_114983933.1">
    <property type="nucleotide sequence ID" value="NZ_CP027806.1"/>
</dbReference>